<evidence type="ECO:0000259" key="2">
    <source>
        <dbReference type="Pfam" id="PF13439"/>
    </source>
</evidence>
<dbReference type="GO" id="GO:0016757">
    <property type="term" value="F:glycosyltransferase activity"/>
    <property type="evidence" value="ECO:0007669"/>
    <property type="project" value="InterPro"/>
</dbReference>
<proteinExistence type="predicted"/>
<feature type="domain" description="Glycosyltransferase subfamily 4-like N-terminal" evidence="2">
    <location>
        <begin position="14"/>
        <end position="212"/>
    </location>
</feature>
<dbReference type="SUPFAM" id="SSF53756">
    <property type="entry name" value="UDP-Glycosyltransferase/glycogen phosphorylase"/>
    <property type="match status" value="1"/>
</dbReference>
<dbReference type="Gene3D" id="3.40.50.2000">
    <property type="entry name" value="Glycogen Phosphorylase B"/>
    <property type="match status" value="2"/>
</dbReference>
<name>A0A1G5RSF5_9FIRM</name>
<dbReference type="InterPro" id="IPR028098">
    <property type="entry name" value="Glyco_trans_4-like_N"/>
</dbReference>
<feature type="domain" description="Glycosyl transferase family 1" evidence="1">
    <location>
        <begin position="236"/>
        <end position="383"/>
    </location>
</feature>
<gene>
    <name evidence="3" type="ORF">SAMN03080599_00123</name>
</gene>
<dbReference type="Proteomes" id="UP000199208">
    <property type="component" value="Unassembled WGS sequence"/>
</dbReference>
<evidence type="ECO:0000313" key="4">
    <source>
        <dbReference type="Proteomes" id="UP000199208"/>
    </source>
</evidence>
<organism evidence="3 4">
    <name type="scientific">Acidaminobacter hydrogenoformans DSM 2784</name>
    <dbReference type="NCBI Taxonomy" id="1120920"/>
    <lineage>
        <taxon>Bacteria</taxon>
        <taxon>Bacillati</taxon>
        <taxon>Bacillota</taxon>
        <taxon>Clostridia</taxon>
        <taxon>Peptostreptococcales</taxon>
        <taxon>Acidaminobacteraceae</taxon>
        <taxon>Acidaminobacter</taxon>
    </lineage>
</organism>
<protein>
    <submittedName>
        <fullName evidence="3">Glycosyltransferase involved in cell wall bisynthesis</fullName>
    </submittedName>
</protein>
<dbReference type="RefSeq" id="WP_092588949.1">
    <property type="nucleotide sequence ID" value="NZ_FMWL01000001.1"/>
</dbReference>
<dbReference type="CDD" id="cd03801">
    <property type="entry name" value="GT4_PimA-like"/>
    <property type="match status" value="1"/>
</dbReference>
<accession>A0A1G5RSF5</accession>
<evidence type="ECO:0000259" key="1">
    <source>
        <dbReference type="Pfam" id="PF00534"/>
    </source>
</evidence>
<dbReference type="PANTHER" id="PTHR45947:SF3">
    <property type="entry name" value="SULFOQUINOVOSYL TRANSFERASE SQD2"/>
    <property type="match status" value="1"/>
</dbReference>
<dbReference type="EMBL" id="FMWL01000001">
    <property type="protein sequence ID" value="SCZ76209.1"/>
    <property type="molecule type" value="Genomic_DNA"/>
</dbReference>
<keyword evidence="3" id="KW-0808">Transferase</keyword>
<dbReference type="Pfam" id="PF00534">
    <property type="entry name" value="Glycos_transf_1"/>
    <property type="match status" value="1"/>
</dbReference>
<reference evidence="3 4" key="1">
    <citation type="submission" date="2016-10" db="EMBL/GenBank/DDBJ databases">
        <authorList>
            <person name="de Groot N.N."/>
        </authorList>
    </citation>
    <scope>NUCLEOTIDE SEQUENCE [LARGE SCALE GENOMIC DNA]</scope>
    <source>
        <strain evidence="3 4">DSM 2784</strain>
    </source>
</reference>
<dbReference type="InterPro" id="IPR001296">
    <property type="entry name" value="Glyco_trans_1"/>
</dbReference>
<dbReference type="InterPro" id="IPR050194">
    <property type="entry name" value="Glycosyltransferase_grp1"/>
</dbReference>
<dbReference type="OrthoDB" id="9804196at2"/>
<dbReference type="PANTHER" id="PTHR45947">
    <property type="entry name" value="SULFOQUINOVOSYL TRANSFERASE SQD2"/>
    <property type="match status" value="1"/>
</dbReference>
<dbReference type="STRING" id="1120920.SAMN03080599_00123"/>
<evidence type="ECO:0000313" key="3">
    <source>
        <dbReference type="EMBL" id="SCZ76209.1"/>
    </source>
</evidence>
<keyword evidence="4" id="KW-1185">Reference proteome</keyword>
<sequence length="417" mass="45403">MKLLLMNHFPLEGSGSGVYTLNLARAMVGLGHEVQILVPETSPVDTTSEGFITHTVLFREDEGAVLSCDERIKRGAADGVLGFPFPCFTAHPRSHFTFYDMDEAAIDLYREAFKTKLAELLKDFDPDLIHVGHLWILADLARESGRPYVVTSHGTDLMGYKRDERFREMALRTANSACRVITISRQMDEDVERLLSVPPRRRSLIYSGCDTTLFHRMSLSRTKVLKGLGIDEACRYVICFAGKLVGFKGVDVLLEAAAGYEGHLGSAGGVLTVIAGDGVLREELMSKAKCLGLRGVRFVGHQSQSALAALYSVSDVFAMPSRSEPFGLAALEAMACGLPVVGTSSGGLVDMITPDVGSLVPADDPEALASALEAILSLDADQKEALRRRCTGHVETHFSWTVTAKDTEKVYEACLLR</sequence>
<dbReference type="AlphaFoldDB" id="A0A1G5RSF5"/>
<dbReference type="Pfam" id="PF13439">
    <property type="entry name" value="Glyco_transf_4"/>
    <property type="match status" value="1"/>
</dbReference>